<dbReference type="Gene3D" id="3.20.20.10">
    <property type="entry name" value="Alanine racemase"/>
    <property type="match status" value="1"/>
</dbReference>
<dbReference type="InterPro" id="IPR000183">
    <property type="entry name" value="Orn/DAP/Arg_de-COase"/>
</dbReference>
<dbReference type="EMBL" id="JPVT01000057">
    <property type="protein sequence ID" value="KFN92215.1"/>
    <property type="molecule type" value="Genomic_DNA"/>
</dbReference>
<organism evidence="8 9">
    <name type="scientific">Tetragenococcus muriaticus 3MR10-3</name>
    <dbReference type="NCBI Taxonomy" id="1302648"/>
    <lineage>
        <taxon>Bacteria</taxon>
        <taxon>Bacillati</taxon>
        <taxon>Bacillota</taxon>
        <taxon>Bacilli</taxon>
        <taxon>Lactobacillales</taxon>
        <taxon>Enterococcaceae</taxon>
        <taxon>Tetragenococcus</taxon>
    </lineage>
</organism>
<accession>A0A091C6A3</accession>
<dbReference type="Pfam" id="PF00278">
    <property type="entry name" value="Orn_DAP_Arg_deC"/>
    <property type="match status" value="1"/>
</dbReference>
<evidence type="ECO:0000313" key="9">
    <source>
        <dbReference type="Proteomes" id="UP000029381"/>
    </source>
</evidence>
<dbReference type="GO" id="GO:0008836">
    <property type="term" value="F:diaminopimelate decarboxylase activity"/>
    <property type="evidence" value="ECO:0007669"/>
    <property type="project" value="UniProtKB-EC"/>
</dbReference>
<keyword evidence="3" id="KW-0663">Pyridoxal phosphate</keyword>
<dbReference type="GO" id="GO:0009089">
    <property type="term" value="P:lysine biosynthetic process via diaminopimelate"/>
    <property type="evidence" value="ECO:0007669"/>
    <property type="project" value="InterPro"/>
</dbReference>
<name>A0A091C6A3_9ENTE</name>
<dbReference type="Gene3D" id="2.40.37.10">
    <property type="entry name" value="Lyase, Ornithine Decarboxylase, Chain A, domain 1"/>
    <property type="match status" value="1"/>
</dbReference>
<dbReference type="InterPro" id="IPR029066">
    <property type="entry name" value="PLP-binding_barrel"/>
</dbReference>
<dbReference type="Proteomes" id="UP000029381">
    <property type="component" value="Unassembled WGS sequence"/>
</dbReference>
<gene>
    <name evidence="8" type="ORF">TMU3MR103_0552</name>
</gene>
<keyword evidence="2" id="KW-0210">Decarboxylase</keyword>
<comment type="caution">
    <text evidence="8">The sequence shown here is derived from an EMBL/GenBank/DDBJ whole genome shotgun (WGS) entry which is preliminary data.</text>
</comment>
<proteinExistence type="inferred from homology"/>
<dbReference type="PRINTS" id="PR01179">
    <property type="entry name" value="ODADCRBXLASE"/>
</dbReference>
<dbReference type="PANTHER" id="PTHR43727">
    <property type="entry name" value="DIAMINOPIMELATE DECARBOXYLASE"/>
    <property type="match status" value="1"/>
</dbReference>
<dbReference type="InterPro" id="IPR002986">
    <property type="entry name" value="DAP_deCOOHase_LysA"/>
</dbReference>
<dbReference type="InterPro" id="IPR022644">
    <property type="entry name" value="De-COase2_N"/>
</dbReference>
<reference evidence="8 9" key="1">
    <citation type="submission" date="2014-08" db="EMBL/GenBank/DDBJ databases">
        <title>Genome sequence of Tetragenococcus muriaticus.</title>
        <authorList>
            <person name="Chuea-nongthon C."/>
            <person name="Rodtong S."/>
            <person name="Yongsawatdigul J."/>
            <person name="Steele J.L."/>
            <person name="Liu X.-y."/>
            <person name="Speers J."/>
            <person name="Glasner J.D."/>
            <person name="Neeno-Eckwall E.C."/>
        </authorList>
    </citation>
    <scope>NUCLEOTIDE SEQUENCE [LARGE SCALE GENOMIC DNA]</scope>
    <source>
        <strain evidence="8 9">3MR10-3</strain>
    </source>
</reference>
<keyword evidence="4 8" id="KW-0456">Lyase</keyword>
<feature type="domain" description="Orn/DAP/Arg decarboxylase 2 N-terminal" evidence="7">
    <location>
        <begin position="10"/>
        <end position="119"/>
    </location>
</feature>
<protein>
    <submittedName>
        <fullName evidence="8">Diaminopimelate decarboxylase</fullName>
        <ecNumber evidence="8">4.1.1.20</ecNumber>
    </submittedName>
</protein>
<sequence length="259" mass="28346">MPLDESLLLPIIQQAIQSSEVNFYGIHFHIGSQLFDNSTHLKAAEVALQLAVMIKGKFNYEIKELNYGGGFGVRYTEDDKRQSYAYFLDPLMALTEDFCVQNGLNRPTIAIEPGRSIVAEAGISLHTIGSIKTLPGIRKYAAIDGGMTDNIRPGLYQATYTGMLANKAAQALDETVTISGKACESTDILIENIQVPTIASGDIFATFTTGAYGYAMANNYNKLAIPAVVLVNKGKADIIVKRQTYEQIIQNERIPESLK</sequence>
<evidence type="ECO:0000313" key="8">
    <source>
        <dbReference type="EMBL" id="KFN92215.1"/>
    </source>
</evidence>
<evidence type="ECO:0000256" key="3">
    <source>
        <dbReference type="ARBA" id="ARBA00022898"/>
    </source>
</evidence>
<dbReference type="Pfam" id="PF02784">
    <property type="entry name" value="Orn_Arg_deC_N"/>
    <property type="match status" value="1"/>
</dbReference>
<evidence type="ECO:0000259" key="7">
    <source>
        <dbReference type="Pfam" id="PF02784"/>
    </source>
</evidence>
<dbReference type="InterPro" id="IPR009006">
    <property type="entry name" value="Ala_racemase/Decarboxylase_C"/>
</dbReference>
<dbReference type="InterPro" id="IPR022643">
    <property type="entry name" value="De-COase2_C"/>
</dbReference>
<dbReference type="EC" id="4.1.1.20" evidence="8"/>
<evidence type="ECO:0000256" key="5">
    <source>
        <dbReference type="RuleBase" id="RU003737"/>
    </source>
</evidence>
<dbReference type="PRINTS" id="PR01181">
    <property type="entry name" value="DAPDCRBXLASE"/>
</dbReference>
<evidence type="ECO:0000256" key="2">
    <source>
        <dbReference type="ARBA" id="ARBA00022793"/>
    </source>
</evidence>
<dbReference type="PATRIC" id="fig|1302648.3.peg.539"/>
<comment type="cofactor">
    <cofactor evidence="1">
        <name>pyridoxal 5'-phosphate</name>
        <dbReference type="ChEBI" id="CHEBI:597326"/>
    </cofactor>
</comment>
<evidence type="ECO:0000259" key="6">
    <source>
        <dbReference type="Pfam" id="PF00278"/>
    </source>
</evidence>
<evidence type="ECO:0000256" key="4">
    <source>
        <dbReference type="ARBA" id="ARBA00023239"/>
    </source>
</evidence>
<comment type="similarity">
    <text evidence="5">Belongs to the Orn/Lys/Arg decarboxylase class-II family.</text>
</comment>
<dbReference type="SUPFAM" id="SSF50621">
    <property type="entry name" value="Alanine racemase C-terminal domain-like"/>
    <property type="match status" value="1"/>
</dbReference>
<feature type="domain" description="Orn/DAP/Arg decarboxylase 2 C-terminal" evidence="6">
    <location>
        <begin position="120"/>
        <end position="210"/>
    </location>
</feature>
<keyword evidence="9" id="KW-1185">Reference proteome</keyword>
<evidence type="ECO:0000256" key="1">
    <source>
        <dbReference type="ARBA" id="ARBA00001933"/>
    </source>
</evidence>
<dbReference type="AlphaFoldDB" id="A0A091C6A3"/>
<dbReference type="PANTHER" id="PTHR43727:SF2">
    <property type="entry name" value="GROUP IV DECARBOXYLASE"/>
    <property type="match status" value="1"/>
</dbReference>
<dbReference type="SUPFAM" id="SSF51419">
    <property type="entry name" value="PLP-binding barrel"/>
    <property type="match status" value="1"/>
</dbReference>